<proteinExistence type="predicted"/>
<keyword evidence="3" id="KW-1185">Reference proteome</keyword>
<name>A0A3B4B396_9GOBI</name>
<reference evidence="2" key="1">
    <citation type="submission" date="2025-08" db="UniProtKB">
        <authorList>
            <consortium name="Ensembl"/>
        </authorList>
    </citation>
    <scope>IDENTIFICATION</scope>
</reference>
<evidence type="ECO:0000256" key="1">
    <source>
        <dbReference type="SAM" id="Phobius"/>
    </source>
</evidence>
<keyword evidence="1" id="KW-0812">Transmembrane</keyword>
<evidence type="ECO:0000313" key="3">
    <source>
        <dbReference type="Proteomes" id="UP000261520"/>
    </source>
</evidence>
<accession>A0A3B4B396</accession>
<reference evidence="2" key="2">
    <citation type="submission" date="2025-09" db="UniProtKB">
        <authorList>
            <consortium name="Ensembl"/>
        </authorList>
    </citation>
    <scope>IDENTIFICATION</scope>
</reference>
<protein>
    <submittedName>
        <fullName evidence="2">Uncharacterized protein</fullName>
    </submittedName>
</protein>
<evidence type="ECO:0000313" key="2">
    <source>
        <dbReference type="Ensembl" id="ENSPMGP00000023475.1"/>
    </source>
</evidence>
<sequence length="125" mass="14426">FFRLSRAGSRWQQSKQELPDFPHPKHHVDFYCFENPISTENNILTCLLSFTFVFDALSPLSLCTRHFAPPFQSTITLKLVHIASSLWSCSVLLCITLLYILITIFLTNSVKICNIFFKSRFSSQC</sequence>
<keyword evidence="1" id="KW-0472">Membrane</keyword>
<dbReference type="AlphaFoldDB" id="A0A3B4B396"/>
<keyword evidence="1" id="KW-1133">Transmembrane helix</keyword>
<organism evidence="2 3">
    <name type="scientific">Periophthalmus magnuspinnatus</name>
    <dbReference type="NCBI Taxonomy" id="409849"/>
    <lineage>
        <taxon>Eukaryota</taxon>
        <taxon>Metazoa</taxon>
        <taxon>Chordata</taxon>
        <taxon>Craniata</taxon>
        <taxon>Vertebrata</taxon>
        <taxon>Euteleostomi</taxon>
        <taxon>Actinopterygii</taxon>
        <taxon>Neopterygii</taxon>
        <taxon>Teleostei</taxon>
        <taxon>Neoteleostei</taxon>
        <taxon>Acanthomorphata</taxon>
        <taxon>Gobiaria</taxon>
        <taxon>Gobiiformes</taxon>
        <taxon>Gobioidei</taxon>
        <taxon>Gobiidae</taxon>
        <taxon>Oxudercinae</taxon>
        <taxon>Periophthalmus</taxon>
    </lineage>
</organism>
<dbReference type="Proteomes" id="UP000261520">
    <property type="component" value="Unplaced"/>
</dbReference>
<dbReference type="Ensembl" id="ENSPMGT00000025009.1">
    <property type="protein sequence ID" value="ENSPMGP00000023475.1"/>
    <property type="gene ID" value="ENSPMGG00000018984.1"/>
</dbReference>
<feature type="transmembrane region" description="Helical" evidence="1">
    <location>
        <begin position="82"/>
        <end position="106"/>
    </location>
</feature>